<reference evidence="1" key="1">
    <citation type="submission" date="2019-08" db="EMBL/GenBank/DDBJ databases">
        <authorList>
            <person name="Kucharzyk K."/>
            <person name="Murdoch R.W."/>
            <person name="Higgins S."/>
            <person name="Loffler F."/>
        </authorList>
    </citation>
    <scope>NUCLEOTIDE SEQUENCE</scope>
</reference>
<evidence type="ECO:0000313" key="1">
    <source>
        <dbReference type="EMBL" id="MPM32694.1"/>
    </source>
</evidence>
<dbReference type="InterPro" id="IPR029058">
    <property type="entry name" value="AB_hydrolase_fold"/>
</dbReference>
<dbReference type="AlphaFoldDB" id="A0A644Z3J3"/>
<comment type="caution">
    <text evidence="1">The sequence shown here is derived from an EMBL/GenBank/DDBJ whole genome shotgun (WGS) entry which is preliminary data.</text>
</comment>
<dbReference type="Gene3D" id="3.40.50.1820">
    <property type="entry name" value="alpha/beta hydrolase"/>
    <property type="match status" value="1"/>
</dbReference>
<evidence type="ECO:0008006" key="2">
    <source>
        <dbReference type="Google" id="ProtNLM"/>
    </source>
</evidence>
<accession>A0A644Z3J3</accession>
<name>A0A644Z3J3_9ZZZZ</name>
<gene>
    <name evidence="1" type="ORF">SDC9_79259</name>
</gene>
<sequence>MMVHVGFLSPRRLKYVEADADSIPLPPYEGVDNAQCLLDIADIVVIDPVGTGFGRLLNEEYKAKFWGIEPDAEAILTFIQMWLARYNRWQSPKYMVGESYGCTRAATVAGMGSTVGSDRAYSVAFDGIIMIGNTVSTGKYFSDKKPVYPAVLAFPTLAATHWYHNHPSNQTVEEFVAEAKKFADTDYLLALYQGEALQGKARENIIKKVIYYTGVSREYLEKRGLEVDDVEFRAQVARKKGRYVSRLDGRITRPLIQPGLDEAQWGMRDDPAEGKYNPAFQSVLEGEVFPMLNIQWERNFVNSHSLYMNWNNDIKGRNTSMSLSTAMRRVPGMRTFFVNGWYDICTQIGILYYTLNHADLPKDRIFVKGYKAGHMAYLGEENIQEMTDDMYVFMTGGDPTKK</sequence>
<protein>
    <recommendedName>
        <fullName evidence="2">Serine carboxypeptidase</fullName>
    </recommendedName>
</protein>
<organism evidence="1">
    <name type="scientific">bioreactor metagenome</name>
    <dbReference type="NCBI Taxonomy" id="1076179"/>
    <lineage>
        <taxon>unclassified sequences</taxon>
        <taxon>metagenomes</taxon>
        <taxon>ecological metagenomes</taxon>
    </lineage>
</organism>
<dbReference type="SUPFAM" id="SSF53474">
    <property type="entry name" value="alpha/beta-Hydrolases"/>
    <property type="match status" value="1"/>
</dbReference>
<dbReference type="EMBL" id="VSSQ01006440">
    <property type="protein sequence ID" value="MPM32694.1"/>
    <property type="molecule type" value="Genomic_DNA"/>
</dbReference>
<proteinExistence type="predicted"/>